<gene>
    <name evidence="4" type="ORF">QRD43_06565</name>
</gene>
<sequence>MTSNRDWTGQWALVTGASSGFGVDFATLLAEQGVNLVLAARRTEPMEALAAELRSRHGVQVRVEGIDLARAGAGVALKARLDAQGLAIDILINNAGYGLYGPLLSQPLDRTLDMLQLNTASLTELTHVFGTAMAARGRGHILLVASIGGYQATPTYAAYAASKAYVLLFGEALNAELAPQGVKVSVLSPGITATNFLAVSGQRPTLYQRLLMMKSRPVAALGLRALKAGTPSVVPGLGNKLTVWSARLAPRRLQTWMAARLMAN</sequence>
<reference evidence="4 5" key="1">
    <citation type="submission" date="2023-06" db="EMBL/GenBank/DDBJ databases">
        <title>Pelomonas sp. APW6 16S ribosomal RNA gene genome sequencing and assembly.</title>
        <authorList>
            <person name="Woo H."/>
        </authorList>
    </citation>
    <scope>NUCLEOTIDE SEQUENCE [LARGE SCALE GENOMIC DNA]</scope>
    <source>
        <strain evidence="4 5">APW6</strain>
    </source>
</reference>
<evidence type="ECO:0000256" key="1">
    <source>
        <dbReference type="ARBA" id="ARBA00006484"/>
    </source>
</evidence>
<protein>
    <submittedName>
        <fullName evidence="4">SDR family oxidoreductase</fullName>
        <ecNumber evidence="4">1.-.-.-</ecNumber>
    </submittedName>
</protein>
<evidence type="ECO:0000313" key="4">
    <source>
        <dbReference type="EMBL" id="MDL5031567.1"/>
    </source>
</evidence>
<dbReference type="PIRSF" id="PIRSF000126">
    <property type="entry name" value="11-beta-HSD1"/>
    <property type="match status" value="1"/>
</dbReference>
<dbReference type="InterPro" id="IPR002347">
    <property type="entry name" value="SDR_fam"/>
</dbReference>
<evidence type="ECO:0000313" key="5">
    <source>
        <dbReference type="Proteomes" id="UP001238603"/>
    </source>
</evidence>
<dbReference type="PRINTS" id="PR00080">
    <property type="entry name" value="SDRFAMILY"/>
</dbReference>
<dbReference type="PRINTS" id="PR00081">
    <property type="entry name" value="GDHRDH"/>
</dbReference>
<keyword evidence="2 4" id="KW-0560">Oxidoreductase</keyword>
<dbReference type="EMBL" id="JASVDS010000002">
    <property type="protein sequence ID" value="MDL5031567.1"/>
    <property type="molecule type" value="Genomic_DNA"/>
</dbReference>
<dbReference type="Pfam" id="PF00106">
    <property type="entry name" value="adh_short"/>
    <property type="match status" value="1"/>
</dbReference>
<dbReference type="Gene3D" id="3.40.50.720">
    <property type="entry name" value="NAD(P)-binding Rossmann-like Domain"/>
    <property type="match status" value="1"/>
</dbReference>
<dbReference type="InterPro" id="IPR036291">
    <property type="entry name" value="NAD(P)-bd_dom_sf"/>
</dbReference>
<organism evidence="4 5">
    <name type="scientific">Roseateles subflavus</name>
    <dbReference type="NCBI Taxonomy" id="3053353"/>
    <lineage>
        <taxon>Bacteria</taxon>
        <taxon>Pseudomonadati</taxon>
        <taxon>Pseudomonadota</taxon>
        <taxon>Betaproteobacteria</taxon>
        <taxon>Burkholderiales</taxon>
        <taxon>Sphaerotilaceae</taxon>
        <taxon>Roseateles</taxon>
    </lineage>
</organism>
<dbReference type="PANTHER" id="PTHR44196:SF2">
    <property type="entry name" value="SHORT-CHAIN DEHYDROGENASE-RELATED"/>
    <property type="match status" value="1"/>
</dbReference>
<keyword evidence="5" id="KW-1185">Reference proteome</keyword>
<dbReference type="GO" id="GO:0016491">
    <property type="term" value="F:oxidoreductase activity"/>
    <property type="evidence" value="ECO:0007669"/>
    <property type="project" value="UniProtKB-KW"/>
</dbReference>
<evidence type="ECO:0000256" key="3">
    <source>
        <dbReference type="RuleBase" id="RU000363"/>
    </source>
</evidence>
<accession>A0ABT7LFE4</accession>
<dbReference type="SUPFAM" id="SSF51735">
    <property type="entry name" value="NAD(P)-binding Rossmann-fold domains"/>
    <property type="match status" value="1"/>
</dbReference>
<dbReference type="RefSeq" id="WP_285981695.1">
    <property type="nucleotide sequence ID" value="NZ_JASVDS010000002.1"/>
</dbReference>
<dbReference type="PANTHER" id="PTHR44196">
    <property type="entry name" value="DEHYDROGENASE/REDUCTASE SDR FAMILY MEMBER 7B"/>
    <property type="match status" value="1"/>
</dbReference>
<dbReference type="EC" id="1.-.-.-" evidence="4"/>
<name>A0ABT7LFE4_9BURK</name>
<evidence type="ECO:0000256" key="2">
    <source>
        <dbReference type="ARBA" id="ARBA00023002"/>
    </source>
</evidence>
<comment type="similarity">
    <text evidence="1 3">Belongs to the short-chain dehydrogenases/reductases (SDR) family.</text>
</comment>
<comment type="caution">
    <text evidence="4">The sequence shown here is derived from an EMBL/GenBank/DDBJ whole genome shotgun (WGS) entry which is preliminary data.</text>
</comment>
<proteinExistence type="inferred from homology"/>
<dbReference type="Proteomes" id="UP001238603">
    <property type="component" value="Unassembled WGS sequence"/>
</dbReference>